<name>A0ABD1R0U7_9LAMI</name>
<proteinExistence type="predicted"/>
<dbReference type="EMBL" id="JBFOLK010000010">
    <property type="protein sequence ID" value="KAL2481373.1"/>
    <property type="molecule type" value="Genomic_DNA"/>
</dbReference>
<protein>
    <submittedName>
        <fullName evidence="2">Uncharacterized protein</fullName>
    </submittedName>
</protein>
<gene>
    <name evidence="2" type="ORF">Adt_34339</name>
</gene>
<dbReference type="AlphaFoldDB" id="A0ABD1R0U7"/>
<evidence type="ECO:0000313" key="3">
    <source>
        <dbReference type="Proteomes" id="UP001604336"/>
    </source>
</evidence>
<feature type="compositionally biased region" description="Basic and acidic residues" evidence="1">
    <location>
        <begin position="105"/>
        <end position="119"/>
    </location>
</feature>
<accession>A0ABD1R0U7</accession>
<evidence type="ECO:0000313" key="2">
    <source>
        <dbReference type="EMBL" id="KAL2481373.1"/>
    </source>
</evidence>
<reference evidence="3" key="1">
    <citation type="submission" date="2024-07" db="EMBL/GenBank/DDBJ databases">
        <title>Two chromosome-level genome assemblies of Korean endemic species Abeliophyllum distichum and Forsythia ovata (Oleaceae).</title>
        <authorList>
            <person name="Jang H."/>
        </authorList>
    </citation>
    <scope>NUCLEOTIDE SEQUENCE [LARGE SCALE GENOMIC DNA]</scope>
</reference>
<comment type="caution">
    <text evidence="2">The sequence shown here is derived from an EMBL/GenBank/DDBJ whole genome shotgun (WGS) entry which is preliminary data.</text>
</comment>
<keyword evidence="3" id="KW-1185">Reference proteome</keyword>
<evidence type="ECO:0000256" key="1">
    <source>
        <dbReference type="SAM" id="MobiDB-lite"/>
    </source>
</evidence>
<organism evidence="2 3">
    <name type="scientific">Abeliophyllum distichum</name>
    <dbReference type="NCBI Taxonomy" id="126358"/>
    <lineage>
        <taxon>Eukaryota</taxon>
        <taxon>Viridiplantae</taxon>
        <taxon>Streptophyta</taxon>
        <taxon>Embryophyta</taxon>
        <taxon>Tracheophyta</taxon>
        <taxon>Spermatophyta</taxon>
        <taxon>Magnoliopsida</taxon>
        <taxon>eudicotyledons</taxon>
        <taxon>Gunneridae</taxon>
        <taxon>Pentapetalae</taxon>
        <taxon>asterids</taxon>
        <taxon>lamiids</taxon>
        <taxon>Lamiales</taxon>
        <taxon>Oleaceae</taxon>
        <taxon>Forsythieae</taxon>
        <taxon>Abeliophyllum</taxon>
    </lineage>
</organism>
<sequence>MGEGHRANYSGGIDHNGDNEHCLRLRHKQRTLQYFDVFEGKFEKAEAKSKKLTKDLPAMGSTNMKLGSENESLQSKEEALTSAESALKVKLEAAVEDVRQVEDRCNRAGGPKPKEDRRSCPKLTEATKKANSATAELATAKVSVAEAEANAVRLYWKNFASTPEYNRLAIRFMEADGDQHNWDLFFFLTEIIPPSEANTSAQPVPSEAAAPSSPVKAPFCANKAVGPYDLFFCTSFHITQRIKKVAANCTFSLLQNSIVV</sequence>
<dbReference type="Proteomes" id="UP001604336">
    <property type="component" value="Unassembled WGS sequence"/>
</dbReference>
<feature type="region of interest" description="Disordered" evidence="1">
    <location>
        <begin position="105"/>
        <end position="132"/>
    </location>
</feature>